<dbReference type="InterPro" id="IPR026541">
    <property type="entry name" value="MRG_dom"/>
</dbReference>
<feature type="compositionally biased region" description="Polar residues" evidence="6">
    <location>
        <begin position="405"/>
        <end position="422"/>
    </location>
</feature>
<dbReference type="CDD" id="cd18983">
    <property type="entry name" value="CBD_MSL3_like"/>
    <property type="match status" value="1"/>
</dbReference>
<accession>A0AA85JCB2</accession>
<dbReference type="Gene3D" id="1.10.274.30">
    <property type="entry name" value="MRG domain"/>
    <property type="match status" value="1"/>
</dbReference>
<reference evidence="8" key="1">
    <citation type="submission" date="2022-06" db="EMBL/GenBank/DDBJ databases">
        <authorList>
            <person name="Berger JAMES D."/>
            <person name="Berger JAMES D."/>
        </authorList>
    </citation>
    <scope>NUCLEOTIDE SEQUENCE [LARGE SCALE GENOMIC DNA]</scope>
</reference>
<evidence type="ECO:0000256" key="6">
    <source>
        <dbReference type="SAM" id="MobiDB-lite"/>
    </source>
</evidence>
<evidence type="ECO:0000313" key="9">
    <source>
        <dbReference type="WBParaSite" id="TREG1_26120.1"/>
    </source>
</evidence>
<dbReference type="GO" id="GO:0005634">
    <property type="term" value="C:nucleus"/>
    <property type="evidence" value="ECO:0007669"/>
    <property type="project" value="UniProtKB-SubCell"/>
</dbReference>
<feature type="compositionally biased region" description="Basic and acidic residues" evidence="6">
    <location>
        <begin position="591"/>
        <end position="602"/>
    </location>
</feature>
<dbReference type="InterPro" id="IPR000953">
    <property type="entry name" value="Chromo/chromo_shadow_dom"/>
</dbReference>
<dbReference type="InterPro" id="IPR008676">
    <property type="entry name" value="MRG"/>
</dbReference>
<organism evidence="8 9">
    <name type="scientific">Trichobilharzia regenti</name>
    <name type="common">Nasal bird schistosome</name>
    <dbReference type="NCBI Taxonomy" id="157069"/>
    <lineage>
        <taxon>Eukaryota</taxon>
        <taxon>Metazoa</taxon>
        <taxon>Spiralia</taxon>
        <taxon>Lophotrochozoa</taxon>
        <taxon>Platyhelminthes</taxon>
        <taxon>Trematoda</taxon>
        <taxon>Digenea</taxon>
        <taxon>Strigeidida</taxon>
        <taxon>Schistosomatoidea</taxon>
        <taxon>Schistosomatidae</taxon>
        <taxon>Trichobilharzia</taxon>
    </lineage>
</organism>
<feature type="compositionally biased region" description="Polar residues" evidence="6">
    <location>
        <begin position="574"/>
        <end position="590"/>
    </location>
</feature>
<protein>
    <recommendedName>
        <fullName evidence="7">Chromo domain-containing protein</fullName>
    </recommendedName>
</protein>
<evidence type="ECO:0000256" key="1">
    <source>
        <dbReference type="ARBA" id="ARBA00004123"/>
    </source>
</evidence>
<keyword evidence="3" id="KW-0805">Transcription regulation</keyword>
<dbReference type="PANTHER" id="PTHR10880:SF48">
    <property type="entry name" value="MORTALITY FACTOR 4 LIKE 2"/>
    <property type="match status" value="1"/>
</dbReference>
<evidence type="ECO:0000259" key="7">
    <source>
        <dbReference type="SMART" id="SM00298"/>
    </source>
</evidence>
<dbReference type="InterPro" id="IPR038217">
    <property type="entry name" value="MRG_C_sf"/>
</dbReference>
<dbReference type="GO" id="GO:0006355">
    <property type="term" value="P:regulation of DNA-templated transcription"/>
    <property type="evidence" value="ECO:0007669"/>
    <property type="project" value="InterPro"/>
</dbReference>
<feature type="region of interest" description="Disordered" evidence="6">
    <location>
        <begin position="403"/>
        <end position="444"/>
    </location>
</feature>
<dbReference type="PANTHER" id="PTHR10880">
    <property type="entry name" value="MORTALITY FACTOR 4-LIKE PROTEIN"/>
    <property type="match status" value="1"/>
</dbReference>
<dbReference type="SUPFAM" id="SSF54160">
    <property type="entry name" value="Chromo domain-like"/>
    <property type="match status" value="1"/>
</dbReference>
<dbReference type="PROSITE" id="PS51640">
    <property type="entry name" value="MRG"/>
    <property type="match status" value="1"/>
</dbReference>
<dbReference type="Pfam" id="PF05712">
    <property type="entry name" value="MRG"/>
    <property type="match status" value="1"/>
</dbReference>
<dbReference type="WBParaSite" id="TREG1_26120.1">
    <property type="protein sequence ID" value="TREG1_26120.1"/>
    <property type="gene ID" value="TREG1_26120"/>
</dbReference>
<sequence>MSSLDLNPKYEKGEKLLCFHGPLMYEAKCLDVKVKEDGVIYYVHYQGWNKSWDEWVTEKRMFKYNEEGLTKKQELERQMKSGKVKVLRKSELKSQSLPPPEVLEDVERTLKPGQVKEEEGALKAKNIKTNGESSRKIDARVRVDVKKTEDTKPPIKCCEDSNASSTPPVTVTSRRRKSRVSSVLKSLENEDGLLSQPRLSISLPPCLKSWLTDDWDLITQQARLYELPASQPICNILSDFLESSEAEMIKSESTREINNYTSSESENTQLSTNVLIDPGVRREFVAGIQYLFNHTIGSHLLYKFERLQYAKLLKQHTGKRMSDIYGSIHLLRLFVKLRDMVSFVRVDDDSLPMLEALVAEFLQIQIDSTAKKVSTGVQAVQKCSNASTNTEKMEYKERIPLPRLQLTSSRPKSSEQVKTSHFSPGDQDEEKFTDCDINSPENSADSVEARVKALKQANQYLRLEVENACKMLNSSVLNKNKVEDEYLSMPKIKYSNTLQFDTGNNNNNKHKVEFFDETDEYPEYGDESIVEQESKTVWLERIESISQKFHDNNNYWSSKLENIDRMKNSGRDIVQNTERQTNSSRTVSGNTDRKIKPTRLHDSSSGVGNSSGRVKLTKLEPMDYHGKFGDKFAKPSSASKLTSIPVKQMSTYRASRIK</sequence>
<feature type="region of interest" description="Disordered" evidence="6">
    <location>
        <begin position="628"/>
        <end position="658"/>
    </location>
</feature>
<dbReference type="InterPro" id="IPR016197">
    <property type="entry name" value="Chromo-like_dom_sf"/>
</dbReference>
<keyword evidence="5" id="KW-0539">Nucleus</keyword>
<dbReference type="Pfam" id="PF11717">
    <property type="entry name" value="Tudor-knot"/>
    <property type="match status" value="1"/>
</dbReference>
<evidence type="ECO:0000256" key="5">
    <source>
        <dbReference type="ARBA" id="ARBA00023242"/>
    </source>
</evidence>
<feature type="region of interest" description="Disordered" evidence="6">
    <location>
        <begin position="572"/>
        <end position="613"/>
    </location>
</feature>
<reference evidence="9" key="2">
    <citation type="submission" date="2023-11" db="UniProtKB">
        <authorList>
            <consortium name="WormBaseParasite"/>
        </authorList>
    </citation>
    <scope>IDENTIFICATION</scope>
</reference>
<keyword evidence="8" id="KW-1185">Reference proteome</keyword>
<dbReference type="Gene3D" id="2.30.30.140">
    <property type="match status" value="1"/>
</dbReference>
<evidence type="ECO:0000256" key="4">
    <source>
        <dbReference type="ARBA" id="ARBA00023163"/>
    </source>
</evidence>
<comment type="subcellular location">
    <subcellularLocation>
        <location evidence="1">Nucleus</location>
    </subcellularLocation>
</comment>
<feature type="compositionally biased region" description="Low complexity" evidence="6">
    <location>
        <begin position="603"/>
        <end position="612"/>
    </location>
</feature>
<keyword evidence="2" id="KW-0156">Chromatin regulator</keyword>
<feature type="compositionally biased region" description="Polar residues" evidence="6">
    <location>
        <begin position="648"/>
        <end position="658"/>
    </location>
</feature>
<keyword evidence="4" id="KW-0804">Transcription</keyword>
<dbReference type="AlphaFoldDB" id="A0AA85JCB2"/>
<dbReference type="GO" id="GO:0035267">
    <property type="term" value="C:NuA4 histone acetyltransferase complex"/>
    <property type="evidence" value="ECO:0007669"/>
    <property type="project" value="TreeGrafter"/>
</dbReference>
<evidence type="ECO:0000256" key="2">
    <source>
        <dbReference type="ARBA" id="ARBA00022853"/>
    </source>
</evidence>
<dbReference type="Proteomes" id="UP000050795">
    <property type="component" value="Unassembled WGS sequence"/>
</dbReference>
<evidence type="ECO:0000313" key="8">
    <source>
        <dbReference type="Proteomes" id="UP000050795"/>
    </source>
</evidence>
<dbReference type="InterPro" id="IPR025995">
    <property type="entry name" value="Tudor-knot"/>
</dbReference>
<proteinExistence type="predicted"/>
<evidence type="ECO:0000256" key="3">
    <source>
        <dbReference type="ARBA" id="ARBA00023015"/>
    </source>
</evidence>
<dbReference type="GO" id="GO:0006325">
    <property type="term" value="P:chromatin organization"/>
    <property type="evidence" value="ECO:0007669"/>
    <property type="project" value="UniProtKB-KW"/>
</dbReference>
<dbReference type="SMART" id="SM00298">
    <property type="entry name" value="CHROMO"/>
    <property type="match status" value="1"/>
</dbReference>
<name>A0AA85JCB2_TRIRE</name>
<feature type="domain" description="Chromo" evidence="7">
    <location>
        <begin position="9"/>
        <end position="77"/>
    </location>
</feature>